<comment type="caution">
    <text evidence="2">The sequence shown here is derived from an EMBL/GenBank/DDBJ whole genome shotgun (WGS) entry which is preliminary data.</text>
</comment>
<evidence type="ECO:0008006" key="4">
    <source>
        <dbReference type="Google" id="ProtNLM"/>
    </source>
</evidence>
<reference evidence="2" key="1">
    <citation type="submission" date="2023-01" db="EMBL/GenBank/DDBJ databases">
        <title>Metagenome sequencing of chrysophaentin producing Chrysophaeum taylorii.</title>
        <authorList>
            <person name="Davison J."/>
            <person name="Bewley C."/>
        </authorList>
    </citation>
    <scope>NUCLEOTIDE SEQUENCE</scope>
    <source>
        <strain evidence="2">NIES-1699</strain>
    </source>
</reference>
<feature type="region of interest" description="Disordered" evidence="1">
    <location>
        <begin position="309"/>
        <end position="335"/>
    </location>
</feature>
<keyword evidence="3" id="KW-1185">Reference proteome</keyword>
<protein>
    <recommendedName>
        <fullName evidence="4">Phytanoyl-CoA dioxygenase</fullName>
    </recommendedName>
</protein>
<dbReference type="InterPro" id="IPR008775">
    <property type="entry name" value="Phytyl_CoA_dOase-like"/>
</dbReference>
<sequence>MDEDNVVVVMPPQRKWGLRQLTAEEYEFWEEHGYVAVARCVPPEVCAAAASAIREFVGASSDRDISWYQNELDIYEDWIGGKRPKHGPCGMVQMFHHASLWEIRQHPSVHGAFADVYGTPELWVTTDRAHFKPPEDPRFPKWANAGPVHTGLHWDVAVEEKALPVPFAAQGVLYLEKTNADQGALRVVPGSRHRLRELRDRRERLGSLAFDSVAVEGDAGTLVLWHSATLHGPGRNVGSAPRVSAYVAMLPVDATAFNGGRRADYPLSLADAGTLRYDDDGDAARTLRRVDCEGRVRRWRRRLPHLEEDPREQEVERYPPGEPAGAPPFGGLTPLGRKLVGLDPW</sequence>
<evidence type="ECO:0000313" key="3">
    <source>
        <dbReference type="Proteomes" id="UP001230188"/>
    </source>
</evidence>
<accession>A0AAD7UFP0</accession>
<dbReference type="Pfam" id="PF05721">
    <property type="entry name" value="PhyH"/>
    <property type="match status" value="1"/>
</dbReference>
<evidence type="ECO:0000313" key="2">
    <source>
        <dbReference type="EMBL" id="KAJ8604785.1"/>
    </source>
</evidence>
<proteinExistence type="predicted"/>
<gene>
    <name evidence="2" type="ORF">CTAYLR_001046</name>
</gene>
<organism evidence="2 3">
    <name type="scientific">Chrysophaeum taylorii</name>
    <dbReference type="NCBI Taxonomy" id="2483200"/>
    <lineage>
        <taxon>Eukaryota</taxon>
        <taxon>Sar</taxon>
        <taxon>Stramenopiles</taxon>
        <taxon>Ochrophyta</taxon>
        <taxon>Pelagophyceae</taxon>
        <taxon>Pelagomonadales</taxon>
        <taxon>Pelagomonadaceae</taxon>
        <taxon>Chrysophaeum</taxon>
    </lineage>
</organism>
<name>A0AAD7UFP0_9STRA</name>
<feature type="compositionally biased region" description="Basic and acidic residues" evidence="1">
    <location>
        <begin position="309"/>
        <end position="319"/>
    </location>
</feature>
<dbReference type="Proteomes" id="UP001230188">
    <property type="component" value="Unassembled WGS sequence"/>
</dbReference>
<dbReference type="EMBL" id="JAQMWT010000322">
    <property type="protein sequence ID" value="KAJ8604785.1"/>
    <property type="molecule type" value="Genomic_DNA"/>
</dbReference>
<dbReference type="Gene3D" id="2.60.120.620">
    <property type="entry name" value="q2cbj1_9rhob like domain"/>
    <property type="match status" value="1"/>
</dbReference>
<dbReference type="PANTHER" id="PTHR31630">
    <property type="entry name" value="PHYTANOYL-COA DIOXYGENASE-RELATED-RELATED"/>
    <property type="match status" value="1"/>
</dbReference>
<dbReference type="AlphaFoldDB" id="A0AAD7UFP0"/>
<evidence type="ECO:0000256" key="1">
    <source>
        <dbReference type="SAM" id="MobiDB-lite"/>
    </source>
</evidence>
<dbReference type="PANTHER" id="PTHR31630:SF6">
    <property type="entry name" value="PHYTANOYL-COA DIOXYGENASE-RELATED"/>
    <property type="match status" value="1"/>
</dbReference>
<dbReference type="SUPFAM" id="SSF51197">
    <property type="entry name" value="Clavaminate synthase-like"/>
    <property type="match status" value="1"/>
</dbReference>